<dbReference type="CDD" id="cd24146">
    <property type="entry name" value="nat-AmDH_N_like"/>
    <property type="match status" value="1"/>
</dbReference>
<organism evidence="2">
    <name type="scientific">marine sediment metagenome</name>
    <dbReference type="NCBI Taxonomy" id="412755"/>
    <lineage>
        <taxon>unclassified sequences</taxon>
        <taxon>metagenomes</taxon>
        <taxon>ecological metagenomes</taxon>
    </lineage>
</organism>
<dbReference type="AlphaFoldDB" id="X1L4W8"/>
<evidence type="ECO:0000313" key="2">
    <source>
        <dbReference type="EMBL" id="GAI14407.1"/>
    </source>
</evidence>
<dbReference type="InterPro" id="IPR045760">
    <property type="entry name" value="DAP_DH_C"/>
</dbReference>
<evidence type="ECO:0000259" key="1">
    <source>
        <dbReference type="Pfam" id="PF19328"/>
    </source>
</evidence>
<sequence>CTTSFVKQAYDQIKLALEKKINVITIAEEMYNPWVKNPGLAEEIDNLAKMNGVTVLGTGINPGFVLDTLILTLTGVCLEVDKIKASRINDLSPYGPTVMRTQGVGTTVEEFKKGISDGTIVGHIGFLESVGTIAKYLGWKLNEIKQTREPIISNVLRKTQHALVKPGMVAGCNHKAYGIKNGKAVITLEHPQQILPELEGIKTGDYISIKGKPEINLSIKPEIQGGIG</sequence>
<accession>X1L4W8</accession>
<feature type="non-terminal residue" evidence="2">
    <location>
        <position position="228"/>
    </location>
</feature>
<feature type="non-terminal residue" evidence="2">
    <location>
        <position position="1"/>
    </location>
</feature>
<dbReference type="Pfam" id="PF19328">
    <property type="entry name" value="DAP_DH_C"/>
    <property type="match status" value="1"/>
</dbReference>
<gene>
    <name evidence="2" type="ORF">S06H3_11217</name>
</gene>
<reference evidence="2" key="1">
    <citation type="journal article" date="2014" name="Front. Microbiol.">
        <title>High frequency of phylogenetically diverse reductive dehalogenase-homologous genes in deep subseafloor sedimentary metagenomes.</title>
        <authorList>
            <person name="Kawai M."/>
            <person name="Futagami T."/>
            <person name="Toyoda A."/>
            <person name="Takaki Y."/>
            <person name="Nishi S."/>
            <person name="Hori S."/>
            <person name="Arai W."/>
            <person name="Tsubouchi T."/>
            <person name="Morono Y."/>
            <person name="Uchiyama I."/>
            <person name="Ito T."/>
            <person name="Fujiyama A."/>
            <person name="Inagaki F."/>
            <person name="Takami H."/>
        </authorList>
    </citation>
    <scope>NUCLEOTIDE SEQUENCE</scope>
    <source>
        <strain evidence="2">Expedition CK06-06</strain>
    </source>
</reference>
<feature type="domain" description="2,4-diaminopentanoate dehydrogenase C-terminal" evidence="1">
    <location>
        <begin position="64"/>
        <end position="228"/>
    </location>
</feature>
<dbReference type="EMBL" id="BARV01005375">
    <property type="protein sequence ID" value="GAI14407.1"/>
    <property type="molecule type" value="Genomic_DNA"/>
</dbReference>
<comment type="caution">
    <text evidence="2">The sequence shown here is derived from an EMBL/GenBank/DDBJ whole genome shotgun (WGS) entry which is preliminary data.</text>
</comment>
<name>X1L4W8_9ZZZZ</name>
<protein>
    <recommendedName>
        <fullName evidence="1">2,4-diaminopentanoate dehydrogenase C-terminal domain-containing protein</fullName>
    </recommendedName>
</protein>
<proteinExistence type="predicted"/>